<dbReference type="InterPro" id="IPR042067">
    <property type="entry name" value="Sip3_PH"/>
</dbReference>
<dbReference type="EMBL" id="CH476732">
    <property type="protein sequence ID" value="EIE76431.1"/>
    <property type="molecule type" value="Genomic_DNA"/>
</dbReference>
<dbReference type="GO" id="GO:0032541">
    <property type="term" value="C:cortical endoplasmic reticulum"/>
    <property type="evidence" value="ECO:0007669"/>
    <property type="project" value="TreeGrafter"/>
</dbReference>
<dbReference type="SMART" id="SM00233">
    <property type="entry name" value="PH"/>
    <property type="match status" value="1"/>
</dbReference>
<comment type="subcellular location">
    <subcellularLocation>
        <location evidence="1">Membrane</location>
    </subcellularLocation>
</comment>
<dbReference type="PANTHER" id="PTHR23319:SF4">
    <property type="entry name" value="GRAM DOMAIN CONTAINING 1B, ISOFORM E"/>
    <property type="match status" value="1"/>
</dbReference>
<dbReference type="InterPro" id="IPR001849">
    <property type="entry name" value="PH_domain"/>
</dbReference>
<keyword evidence="2" id="KW-0812">Transmembrane</keyword>
<dbReference type="FunCoup" id="I1BJQ1">
    <property type="interactions" value="42"/>
</dbReference>
<dbReference type="GO" id="GO:0005739">
    <property type="term" value="C:mitochondrion"/>
    <property type="evidence" value="ECO:0007669"/>
    <property type="project" value="TreeGrafter"/>
</dbReference>
<dbReference type="GeneID" id="93608107"/>
<dbReference type="OrthoDB" id="10070851at2759"/>
<evidence type="ECO:0000259" key="6">
    <source>
        <dbReference type="PROSITE" id="PS50003"/>
    </source>
</evidence>
<keyword evidence="3" id="KW-1133">Transmembrane helix</keyword>
<evidence type="ECO:0000256" key="5">
    <source>
        <dbReference type="SAM" id="MobiDB-lite"/>
    </source>
</evidence>
<dbReference type="GO" id="GO:0005886">
    <property type="term" value="C:plasma membrane"/>
    <property type="evidence" value="ECO:0007669"/>
    <property type="project" value="TreeGrafter"/>
</dbReference>
<organism evidence="8 9">
    <name type="scientific">Rhizopus delemar (strain RA 99-880 / ATCC MYA-4621 / FGSC 9543 / NRRL 43880)</name>
    <name type="common">Mucormycosis agent</name>
    <name type="synonym">Rhizopus arrhizus var. delemar</name>
    <dbReference type="NCBI Taxonomy" id="246409"/>
    <lineage>
        <taxon>Eukaryota</taxon>
        <taxon>Fungi</taxon>
        <taxon>Fungi incertae sedis</taxon>
        <taxon>Mucoromycota</taxon>
        <taxon>Mucoromycotina</taxon>
        <taxon>Mucoromycetes</taxon>
        <taxon>Mucorales</taxon>
        <taxon>Mucorineae</taxon>
        <taxon>Rhizopodaceae</taxon>
        <taxon>Rhizopus</taxon>
    </lineage>
</organism>
<feature type="compositionally biased region" description="Low complexity" evidence="5">
    <location>
        <begin position="313"/>
        <end position="335"/>
    </location>
</feature>
<dbReference type="SUPFAM" id="SSF50729">
    <property type="entry name" value="PH domain-like"/>
    <property type="match status" value="1"/>
</dbReference>
<dbReference type="InParanoid" id="I1BJQ1"/>
<dbReference type="InterPro" id="IPR011993">
    <property type="entry name" value="PH-like_dom_sf"/>
</dbReference>
<dbReference type="VEuPathDB" id="FungiDB:RO3G_01135"/>
<sequence>MSGQHVIRAIHFRSLLEHFLVEKFTLATLYHLKDFNGSSDSWSNIETNLSSWKQWLIDDKDTCNYQLHQLQNSRHLLESKYLSSIRPARDLEKYASSSQSNRHSLDFTSSLHRTSSQKWGYLFVKGARNNWIRRWFFLYDGCFGTCHITGSRLKGTISIGDRISILLCDIKPLTDIDRRFCFEVMCAHQPSFVLQAETEEEMREWIGAFEKSKRLMLQNEQLDFNKTSVVSDDHTSGTKSTATTMLNGKHATASHLSEKSTNVIEKPSIVLLSSSPELENESQSTSLTPLLVREAAHASLNSQTGSTTNLSLESASNQQSPSSSTTTAAETNSANNSSWGIPWTLVPSMFQSNSTDDIMSELPPSSSATSSSVPDAEGNQIVWPVKVDSSVIPKIELTGYSADLDICNKELRQLFGGVGSKEVVLTAFIGLLKKKPSKKIDSLPELPLSPTTANHSTDQLEQELSSQLPINIKEPSSTFGYAYTGKGYITQDTFWFYSCIVLNCVNTVAVRLSDIKSVRVIRDSSIQNDGTNSNLALAIDLIRTQHGSDEPLIFTSLMDNVEVLAEKLKFAIENAKSSKSASLQTTYDIIHALSASKHKNNNQVKTIIKSAAEPSPSSLSLPEISPIPSRSTRAKRRRQRHDKRSKAVVGDAPVVTTIETAQKEQPESKPAAGDLPSDFKIPSDPVQCGCTNHLDKLESEIELPISAKSLYYLLFDDENPHYLDIWERKTVGNKSKELSMTKWGQGIEGKLERTLKYIIPVNNAMVKLKEAEAIERQVIEKKEDYVCYVVMTTTKTPQLPYADAFVPYLKYCITWVSPDRCKLACHTGVKFIKNILVKGIVSKAAMSGMSENLKVFVPIIQNEVNKQSGSKVKGKAAQEEAPLNVDSVKEPVSAAVEKEADCWLFRAGSRTVTVDQAKPSQVVFRAVYLKDIDEGLLNRDIKSAYQYSDSFRLFLESNSRNQSGYRHRWHSSRHHQLAIDLLFSRERVAMLRHDALALFQLVNEVDSHLLENEYINWLMDTRLQCLLPDVDQNELCCEDL</sequence>
<feature type="domain" description="VASt" evidence="7">
    <location>
        <begin position="693"/>
        <end position="868"/>
    </location>
</feature>
<feature type="region of interest" description="Disordered" evidence="5">
    <location>
        <begin position="300"/>
        <end position="335"/>
    </location>
</feature>
<feature type="region of interest" description="Disordered" evidence="5">
    <location>
        <begin position="354"/>
        <end position="376"/>
    </location>
</feature>
<dbReference type="eggNOG" id="KOG1032">
    <property type="taxonomic scope" value="Eukaryota"/>
</dbReference>
<dbReference type="Pfam" id="PF16016">
    <property type="entry name" value="VASt"/>
    <property type="match status" value="1"/>
</dbReference>
<feature type="compositionally biased region" description="Low complexity" evidence="5">
    <location>
        <begin position="360"/>
        <end position="374"/>
    </location>
</feature>
<dbReference type="GO" id="GO:0120015">
    <property type="term" value="F:sterol transfer activity"/>
    <property type="evidence" value="ECO:0007669"/>
    <property type="project" value="TreeGrafter"/>
</dbReference>
<proteinExistence type="predicted"/>
<dbReference type="RefSeq" id="XP_067511827.1">
    <property type="nucleotide sequence ID" value="XM_067655726.1"/>
</dbReference>
<keyword evidence="4" id="KW-0472">Membrane</keyword>
<dbReference type="GO" id="GO:0140268">
    <property type="term" value="C:endoplasmic reticulum-plasma membrane contact site"/>
    <property type="evidence" value="ECO:0007669"/>
    <property type="project" value="TreeGrafter"/>
</dbReference>
<evidence type="ECO:0000256" key="3">
    <source>
        <dbReference type="ARBA" id="ARBA00022989"/>
    </source>
</evidence>
<dbReference type="GO" id="GO:0032366">
    <property type="term" value="P:intracellular sterol transport"/>
    <property type="evidence" value="ECO:0007669"/>
    <property type="project" value="TreeGrafter"/>
</dbReference>
<evidence type="ECO:0000259" key="7">
    <source>
        <dbReference type="PROSITE" id="PS51778"/>
    </source>
</evidence>
<accession>I1BJQ1</accession>
<dbReference type="GO" id="GO:0005789">
    <property type="term" value="C:endoplasmic reticulum membrane"/>
    <property type="evidence" value="ECO:0007669"/>
    <property type="project" value="TreeGrafter"/>
</dbReference>
<protein>
    <submittedName>
        <fullName evidence="8">Uncharacterized protein</fullName>
    </submittedName>
</protein>
<dbReference type="STRING" id="246409.I1BJQ1"/>
<dbReference type="CDD" id="cd13280">
    <property type="entry name" value="PH_SIP3"/>
    <property type="match status" value="1"/>
</dbReference>
<evidence type="ECO:0000313" key="9">
    <source>
        <dbReference type="Proteomes" id="UP000009138"/>
    </source>
</evidence>
<dbReference type="PANTHER" id="PTHR23319">
    <property type="entry name" value="GRAM DOMAIN CONTAINING 1B, ISOFORM E"/>
    <property type="match status" value="1"/>
</dbReference>
<feature type="domain" description="PH" evidence="6">
    <location>
        <begin position="115"/>
        <end position="214"/>
    </location>
</feature>
<dbReference type="Pfam" id="PF00169">
    <property type="entry name" value="PH"/>
    <property type="match status" value="1"/>
</dbReference>
<feature type="compositionally biased region" description="Low complexity" evidence="5">
    <location>
        <begin position="610"/>
        <end position="631"/>
    </location>
</feature>
<dbReference type="OMA" id="WISAFDK"/>
<evidence type="ECO:0000313" key="8">
    <source>
        <dbReference type="EMBL" id="EIE76431.1"/>
    </source>
</evidence>
<dbReference type="Proteomes" id="UP000009138">
    <property type="component" value="Unassembled WGS sequence"/>
</dbReference>
<reference evidence="8 9" key="1">
    <citation type="journal article" date="2009" name="PLoS Genet.">
        <title>Genomic analysis of the basal lineage fungus Rhizopus oryzae reveals a whole-genome duplication.</title>
        <authorList>
            <person name="Ma L.-J."/>
            <person name="Ibrahim A.S."/>
            <person name="Skory C."/>
            <person name="Grabherr M.G."/>
            <person name="Burger G."/>
            <person name="Butler M."/>
            <person name="Elias M."/>
            <person name="Idnurm A."/>
            <person name="Lang B.F."/>
            <person name="Sone T."/>
            <person name="Abe A."/>
            <person name="Calvo S.E."/>
            <person name="Corrochano L.M."/>
            <person name="Engels R."/>
            <person name="Fu J."/>
            <person name="Hansberg W."/>
            <person name="Kim J.-M."/>
            <person name="Kodira C.D."/>
            <person name="Koehrsen M.J."/>
            <person name="Liu B."/>
            <person name="Miranda-Saavedra D."/>
            <person name="O'Leary S."/>
            <person name="Ortiz-Castellanos L."/>
            <person name="Poulter R."/>
            <person name="Rodriguez-Romero J."/>
            <person name="Ruiz-Herrera J."/>
            <person name="Shen Y.-Q."/>
            <person name="Zeng Q."/>
            <person name="Galagan J."/>
            <person name="Birren B.W."/>
            <person name="Cuomo C.A."/>
            <person name="Wickes B.L."/>
        </authorList>
    </citation>
    <scope>NUCLEOTIDE SEQUENCE [LARGE SCALE GENOMIC DNA]</scope>
    <source>
        <strain evidence="9">RA 99-880 / ATCC MYA-4621 / FGSC 9543 / NRRL 43880</strain>
    </source>
</reference>
<evidence type="ECO:0000256" key="4">
    <source>
        <dbReference type="ARBA" id="ARBA00023136"/>
    </source>
</evidence>
<dbReference type="PROSITE" id="PS51778">
    <property type="entry name" value="VAST"/>
    <property type="match status" value="1"/>
</dbReference>
<gene>
    <name evidence="8" type="ORF">RO3G_01135</name>
</gene>
<feature type="compositionally biased region" description="Basic residues" evidence="5">
    <location>
        <begin position="632"/>
        <end position="646"/>
    </location>
</feature>
<dbReference type="Gene3D" id="2.30.29.30">
    <property type="entry name" value="Pleckstrin-homology domain (PH domain)/Phosphotyrosine-binding domain (PTB)"/>
    <property type="match status" value="1"/>
</dbReference>
<dbReference type="GO" id="GO:0032934">
    <property type="term" value="F:sterol binding"/>
    <property type="evidence" value="ECO:0007669"/>
    <property type="project" value="TreeGrafter"/>
</dbReference>
<dbReference type="PROSITE" id="PS50003">
    <property type="entry name" value="PH_DOMAIN"/>
    <property type="match status" value="1"/>
</dbReference>
<evidence type="ECO:0000256" key="2">
    <source>
        <dbReference type="ARBA" id="ARBA00022692"/>
    </source>
</evidence>
<feature type="region of interest" description="Disordered" evidence="5">
    <location>
        <begin position="610"/>
        <end position="654"/>
    </location>
</feature>
<evidence type="ECO:0000256" key="1">
    <source>
        <dbReference type="ARBA" id="ARBA00004370"/>
    </source>
</evidence>
<dbReference type="InterPro" id="IPR051482">
    <property type="entry name" value="Cholesterol_transport"/>
</dbReference>
<dbReference type="InterPro" id="IPR031968">
    <property type="entry name" value="VASt"/>
</dbReference>
<feature type="compositionally biased region" description="Polar residues" evidence="5">
    <location>
        <begin position="300"/>
        <end position="312"/>
    </location>
</feature>
<name>I1BJQ1_RHIO9</name>
<dbReference type="AlphaFoldDB" id="I1BJQ1"/>
<keyword evidence="9" id="KW-1185">Reference proteome</keyword>